<feature type="compositionally biased region" description="Polar residues" evidence="1">
    <location>
        <begin position="14"/>
        <end position="23"/>
    </location>
</feature>
<evidence type="ECO:0000313" key="3">
    <source>
        <dbReference type="Proteomes" id="UP000054481"/>
    </source>
</evidence>
<dbReference type="EMBL" id="KQ030567">
    <property type="protein sequence ID" value="KJZ71651.1"/>
    <property type="molecule type" value="Genomic_DNA"/>
</dbReference>
<dbReference type="AlphaFoldDB" id="A0A0F7ZGX5"/>
<gene>
    <name evidence="2" type="ORF">HIM_08963</name>
</gene>
<dbReference type="OrthoDB" id="5375886at2759"/>
<name>A0A0F7ZGX5_9HYPO</name>
<evidence type="ECO:0000256" key="1">
    <source>
        <dbReference type="SAM" id="MobiDB-lite"/>
    </source>
</evidence>
<accession>A0A0F7ZGX5</accession>
<evidence type="ECO:0000313" key="2">
    <source>
        <dbReference type="EMBL" id="KJZ71651.1"/>
    </source>
</evidence>
<proteinExistence type="predicted"/>
<sequence>MPEGRESPPPERQTGAQVDNLASGQGVDSAHGKDKKMESEVDNLSSNPNGPMDESLKEKFAKKEGNCKSRPVRY</sequence>
<dbReference type="Proteomes" id="UP000054481">
    <property type="component" value="Unassembled WGS sequence"/>
</dbReference>
<feature type="compositionally biased region" description="Basic and acidic residues" evidence="1">
    <location>
        <begin position="30"/>
        <end position="39"/>
    </location>
</feature>
<keyword evidence="3" id="KW-1185">Reference proteome</keyword>
<feature type="compositionally biased region" description="Basic and acidic residues" evidence="1">
    <location>
        <begin position="54"/>
        <end position="67"/>
    </location>
</feature>
<feature type="region of interest" description="Disordered" evidence="1">
    <location>
        <begin position="1"/>
        <end position="74"/>
    </location>
</feature>
<organism evidence="2 3">
    <name type="scientific">Hirsutella minnesotensis 3608</name>
    <dbReference type="NCBI Taxonomy" id="1043627"/>
    <lineage>
        <taxon>Eukaryota</taxon>
        <taxon>Fungi</taxon>
        <taxon>Dikarya</taxon>
        <taxon>Ascomycota</taxon>
        <taxon>Pezizomycotina</taxon>
        <taxon>Sordariomycetes</taxon>
        <taxon>Hypocreomycetidae</taxon>
        <taxon>Hypocreales</taxon>
        <taxon>Ophiocordycipitaceae</taxon>
        <taxon>Hirsutella</taxon>
    </lineage>
</organism>
<protein>
    <submittedName>
        <fullName evidence="2">Uncharacterized protein</fullName>
    </submittedName>
</protein>
<reference evidence="2 3" key="1">
    <citation type="journal article" date="2014" name="Genome Biol. Evol.">
        <title>Comparative genomics and transcriptomics analyses reveal divergent lifestyle features of nematode endoparasitic fungus Hirsutella minnesotensis.</title>
        <authorList>
            <person name="Lai Y."/>
            <person name="Liu K."/>
            <person name="Zhang X."/>
            <person name="Zhang X."/>
            <person name="Li K."/>
            <person name="Wang N."/>
            <person name="Shu C."/>
            <person name="Wu Y."/>
            <person name="Wang C."/>
            <person name="Bushley K.E."/>
            <person name="Xiang M."/>
            <person name="Liu X."/>
        </authorList>
    </citation>
    <scope>NUCLEOTIDE SEQUENCE [LARGE SCALE GENOMIC DNA]</scope>
    <source>
        <strain evidence="2 3">3608</strain>
    </source>
</reference>